<dbReference type="PANTHER" id="PTHR30086">
    <property type="entry name" value="ARGININE EXPORTER PROTEIN ARGO"/>
    <property type="match status" value="1"/>
</dbReference>
<feature type="transmembrane region" description="Helical" evidence="6">
    <location>
        <begin position="185"/>
        <end position="202"/>
    </location>
</feature>
<evidence type="ECO:0000313" key="7">
    <source>
        <dbReference type="EMBL" id="AKD04745.1"/>
    </source>
</evidence>
<feature type="transmembrane region" description="Helical" evidence="6">
    <location>
        <begin position="70"/>
        <end position="89"/>
    </location>
</feature>
<gene>
    <name evidence="7" type="ORF">PKOR_18635</name>
</gene>
<keyword evidence="5 6" id="KW-0472">Membrane</keyword>
<dbReference type="EMBL" id="CP009621">
    <property type="protein sequence ID" value="AKD04745.1"/>
    <property type="molecule type" value="Genomic_DNA"/>
</dbReference>
<dbReference type="RefSeq" id="WP_046312677.1">
    <property type="nucleotide sequence ID" value="NZ_CBCSCY010000008.1"/>
</dbReference>
<accession>A0A0E3ZG84</accession>
<evidence type="ECO:0008006" key="9">
    <source>
        <dbReference type="Google" id="ProtNLM"/>
    </source>
</evidence>
<protein>
    <recommendedName>
        <fullName evidence="9">Lysine transporter LysE</fullName>
    </recommendedName>
</protein>
<keyword evidence="4 6" id="KW-1133">Transmembrane helix</keyword>
<dbReference type="GO" id="GO:0015171">
    <property type="term" value="F:amino acid transmembrane transporter activity"/>
    <property type="evidence" value="ECO:0007669"/>
    <property type="project" value="TreeGrafter"/>
</dbReference>
<feature type="transmembrane region" description="Helical" evidence="6">
    <location>
        <begin position="110"/>
        <end position="134"/>
    </location>
</feature>
<organism evidence="7 8">
    <name type="scientific">Pontibacter korlensis</name>
    <dbReference type="NCBI Taxonomy" id="400092"/>
    <lineage>
        <taxon>Bacteria</taxon>
        <taxon>Pseudomonadati</taxon>
        <taxon>Bacteroidota</taxon>
        <taxon>Cytophagia</taxon>
        <taxon>Cytophagales</taxon>
        <taxon>Hymenobacteraceae</taxon>
        <taxon>Pontibacter</taxon>
    </lineage>
</organism>
<keyword evidence="3 6" id="KW-0812">Transmembrane</keyword>
<proteinExistence type="predicted"/>
<name>A0A0E3ZG84_9BACT</name>
<keyword evidence="8" id="KW-1185">Reference proteome</keyword>
<evidence type="ECO:0000256" key="4">
    <source>
        <dbReference type="ARBA" id="ARBA00022989"/>
    </source>
</evidence>
<evidence type="ECO:0000256" key="3">
    <source>
        <dbReference type="ARBA" id="ARBA00022692"/>
    </source>
</evidence>
<dbReference type="GO" id="GO:0005886">
    <property type="term" value="C:plasma membrane"/>
    <property type="evidence" value="ECO:0007669"/>
    <property type="project" value="UniProtKB-SubCell"/>
</dbReference>
<keyword evidence="2" id="KW-1003">Cell membrane</keyword>
<dbReference type="InterPro" id="IPR001123">
    <property type="entry name" value="LeuE-type"/>
</dbReference>
<reference evidence="7 8" key="1">
    <citation type="journal article" date="2015" name="Sci. Rep.">
        <title>Unraveling adaptation of Pontibacter korlensis to radiation and infertility in desert through complete genome and comparative transcriptomic analysis.</title>
        <authorList>
            <person name="Dai J."/>
            <person name="Dai W."/>
            <person name="Qiu C."/>
            <person name="Yang Z."/>
            <person name="Zhang Y."/>
            <person name="Zhou M."/>
            <person name="Zhang L."/>
            <person name="Fang C."/>
            <person name="Gao Q."/>
            <person name="Yang Q."/>
            <person name="Li X."/>
            <person name="Wang Z."/>
            <person name="Wang Z."/>
            <person name="Jia Z."/>
            <person name="Chen X."/>
        </authorList>
    </citation>
    <scope>NUCLEOTIDE SEQUENCE [LARGE SCALE GENOMIC DNA]</scope>
    <source>
        <strain evidence="7 8">X14-1T</strain>
    </source>
</reference>
<dbReference type="Pfam" id="PF01810">
    <property type="entry name" value="LysE"/>
    <property type="match status" value="1"/>
</dbReference>
<evidence type="ECO:0000256" key="2">
    <source>
        <dbReference type="ARBA" id="ARBA00022475"/>
    </source>
</evidence>
<evidence type="ECO:0000256" key="1">
    <source>
        <dbReference type="ARBA" id="ARBA00004651"/>
    </source>
</evidence>
<dbReference type="PANTHER" id="PTHR30086:SF20">
    <property type="entry name" value="ARGININE EXPORTER PROTEIN ARGO-RELATED"/>
    <property type="match status" value="1"/>
</dbReference>
<dbReference type="HOGENOM" id="CLU_087840_1_1_10"/>
<dbReference type="Proteomes" id="UP000033109">
    <property type="component" value="Chromosome"/>
</dbReference>
<comment type="subcellular location">
    <subcellularLocation>
        <location evidence="1">Cell membrane</location>
        <topology evidence="1">Multi-pass membrane protein</topology>
    </subcellularLocation>
</comment>
<sequence length="203" mass="21322">METLKAFLFGLTIAMAVGPIAILIINRGLTVSLRSALMSGLGAALADLTYGLIAFTVGSLVISYLNLNNYYFTLFTSLILLLFGARMLKNSFKEPGSHTNNQEAGAKGSNLNYLFSTYVLTVVNPLTVIAFVGFSGQLVSPITGAAHVLVLALAIFAGSLIVQTALALFGASLGRFLRNPKAMRILNSGSGIGIMLFGLAGLL</sequence>
<dbReference type="OrthoDB" id="851598at2"/>
<feature type="transmembrane region" description="Helical" evidence="6">
    <location>
        <begin position="37"/>
        <end position="64"/>
    </location>
</feature>
<dbReference type="AlphaFoldDB" id="A0A0E3ZG84"/>
<dbReference type="KEGG" id="pko:PKOR_18635"/>
<dbReference type="PATRIC" id="fig|400092.3.peg.4080"/>
<dbReference type="STRING" id="400092.PKOR_18635"/>
<evidence type="ECO:0000256" key="6">
    <source>
        <dbReference type="SAM" id="Phobius"/>
    </source>
</evidence>
<feature type="transmembrane region" description="Helical" evidence="6">
    <location>
        <begin position="6"/>
        <end position="25"/>
    </location>
</feature>
<feature type="transmembrane region" description="Helical" evidence="6">
    <location>
        <begin position="146"/>
        <end position="173"/>
    </location>
</feature>
<evidence type="ECO:0000313" key="8">
    <source>
        <dbReference type="Proteomes" id="UP000033109"/>
    </source>
</evidence>
<evidence type="ECO:0000256" key="5">
    <source>
        <dbReference type="ARBA" id="ARBA00023136"/>
    </source>
</evidence>